<organism evidence="2 3">
    <name type="scientific">Salicibibacter cibi</name>
    <dbReference type="NCBI Taxonomy" id="2743001"/>
    <lineage>
        <taxon>Bacteria</taxon>
        <taxon>Bacillati</taxon>
        <taxon>Bacillota</taxon>
        <taxon>Bacilli</taxon>
        <taxon>Bacillales</taxon>
        <taxon>Bacillaceae</taxon>
        <taxon>Salicibibacter</taxon>
    </lineage>
</organism>
<dbReference type="EMBL" id="CP054706">
    <property type="protein sequence ID" value="QQK80908.1"/>
    <property type="molecule type" value="Genomic_DNA"/>
</dbReference>
<sequence>MISKKVGIFLYDYVDSIDFLGLAEVLAFTSCNKEDEVEVFTIAEFGQHIRTHSGVKIKPDFSIVNAPEIDILIIPRGPLKVVQSVAKNQKVKNWIIKHKNSEYICSVCTGAYILGATGLLDGKKATTHHLAVNDLQAKHPNIQVLSVSKVVHTHNFISSAGVSSGINMAMYLVEQIFGKPTAERTAHTLLDWKKTLFLPI</sequence>
<evidence type="ECO:0000313" key="2">
    <source>
        <dbReference type="EMBL" id="QQK80908.1"/>
    </source>
</evidence>
<reference evidence="2 3" key="1">
    <citation type="submission" date="2020-06" db="EMBL/GenBank/DDBJ databases">
        <title>Genomic analysis of Salicibibacter sp. NKC21-4.</title>
        <authorList>
            <person name="Oh Y.J."/>
        </authorList>
    </citation>
    <scope>NUCLEOTIDE SEQUENCE [LARGE SCALE GENOMIC DNA]</scope>
    <source>
        <strain evidence="2 3">NKC21-4</strain>
    </source>
</reference>
<protein>
    <submittedName>
        <fullName evidence="2">DJ-1/PfpI family protein</fullName>
    </submittedName>
</protein>
<dbReference type="PANTHER" id="PTHR43130:SF14">
    <property type="entry name" value="DJ-1_PFPI DOMAIN-CONTAINING PROTEIN"/>
    <property type="match status" value="1"/>
</dbReference>
<dbReference type="Pfam" id="PF01965">
    <property type="entry name" value="DJ-1_PfpI"/>
    <property type="match status" value="1"/>
</dbReference>
<dbReference type="Proteomes" id="UP000595349">
    <property type="component" value="Chromosome"/>
</dbReference>
<evidence type="ECO:0000313" key="3">
    <source>
        <dbReference type="Proteomes" id="UP000595349"/>
    </source>
</evidence>
<gene>
    <name evidence="2" type="ORF">HUG20_14080</name>
</gene>
<accession>A0A7T6ZCE9</accession>
<dbReference type="AlphaFoldDB" id="A0A7T6ZCE9"/>
<dbReference type="InterPro" id="IPR052158">
    <property type="entry name" value="INH-QAR"/>
</dbReference>
<name>A0A7T6ZCE9_9BACI</name>
<evidence type="ECO:0000259" key="1">
    <source>
        <dbReference type="Pfam" id="PF01965"/>
    </source>
</evidence>
<dbReference type="CDD" id="cd03139">
    <property type="entry name" value="GATase1_PfpI_2"/>
    <property type="match status" value="1"/>
</dbReference>
<dbReference type="SUPFAM" id="SSF52317">
    <property type="entry name" value="Class I glutamine amidotransferase-like"/>
    <property type="match status" value="1"/>
</dbReference>
<dbReference type="PANTHER" id="PTHR43130">
    <property type="entry name" value="ARAC-FAMILY TRANSCRIPTIONAL REGULATOR"/>
    <property type="match status" value="1"/>
</dbReference>
<dbReference type="InterPro" id="IPR002818">
    <property type="entry name" value="DJ-1/PfpI"/>
</dbReference>
<dbReference type="InterPro" id="IPR029062">
    <property type="entry name" value="Class_I_gatase-like"/>
</dbReference>
<dbReference type="KEGG" id="scib:HUG20_14080"/>
<dbReference type="RefSeq" id="WP_200085275.1">
    <property type="nucleotide sequence ID" value="NZ_CP054706.1"/>
</dbReference>
<feature type="domain" description="DJ-1/PfpI" evidence="1">
    <location>
        <begin position="4"/>
        <end position="175"/>
    </location>
</feature>
<keyword evidence="3" id="KW-1185">Reference proteome</keyword>
<dbReference type="Gene3D" id="3.40.50.880">
    <property type="match status" value="1"/>
</dbReference>
<dbReference type="GO" id="GO:0006355">
    <property type="term" value="P:regulation of DNA-templated transcription"/>
    <property type="evidence" value="ECO:0007669"/>
    <property type="project" value="TreeGrafter"/>
</dbReference>
<proteinExistence type="predicted"/>